<dbReference type="RefSeq" id="WP_160879229.1">
    <property type="nucleotide sequence ID" value="NZ_WUEK01000011.1"/>
</dbReference>
<dbReference type="Proteomes" id="UP000473325">
    <property type="component" value="Unassembled WGS sequence"/>
</dbReference>
<organism evidence="1 2">
    <name type="scientific">Nocardioides flavescens</name>
    <dbReference type="NCBI Taxonomy" id="2691959"/>
    <lineage>
        <taxon>Bacteria</taxon>
        <taxon>Bacillati</taxon>
        <taxon>Actinomycetota</taxon>
        <taxon>Actinomycetes</taxon>
        <taxon>Propionibacteriales</taxon>
        <taxon>Nocardioidaceae</taxon>
        <taxon>Nocardioides</taxon>
    </lineage>
</organism>
<evidence type="ECO:0000313" key="2">
    <source>
        <dbReference type="Proteomes" id="UP000473325"/>
    </source>
</evidence>
<protein>
    <submittedName>
        <fullName evidence="1">Uncharacterized protein</fullName>
    </submittedName>
</protein>
<sequence>MSTRPSRHVFRGAIAGVGSTSGTRVVVGRWRLTPLGEFADAMVETADGHRVLLAPHEAARDFIAATYTFDEVRLEPFRVADLRGGWQVRSASLRLDLTLGRRTPLGWALRAVPRRLAESPAWCTLTDPVARVVLRGVRTRGTAGGERREFYGATDTRRVTALSGSFDGRALGALADVDPPARFGFSSTPRTPSVTSVVTTVIGSGG</sequence>
<comment type="caution">
    <text evidence="1">The sequence shown here is derived from an EMBL/GenBank/DDBJ whole genome shotgun (WGS) entry which is preliminary data.</text>
</comment>
<keyword evidence="2" id="KW-1185">Reference proteome</keyword>
<proteinExistence type="predicted"/>
<dbReference type="AlphaFoldDB" id="A0A6L7F1S9"/>
<name>A0A6L7F1S9_9ACTN</name>
<dbReference type="EMBL" id="WUEK01000011">
    <property type="protein sequence ID" value="MXG91299.1"/>
    <property type="molecule type" value="Genomic_DNA"/>
</dbReference>
<reference evidence="1 2" key="1">
    <citation type="submission" date="2019-12" db="EMBL/GenBank/DDBJ databases">
        <authorList>
            <person name="Kun Z."/>
        </authorList>
    </citation>
    <scope>NUCLEOTIDE SEQUENCE [LARGE SCALE GENOMIC DNA]</scope>
    <source>
        <strain evidence="1 2">YIM 123512</strain>
    </source>
</reference>
<accession>A0A6L7F1S9</accession>
<evidence type="ECO:0000313" key="1">
    <source>
        <dbReference type="EMBL" id="MXG91299.1"/>
    </source>
</evidence>
<gene>
    <name evidence="1" type="ORF">GRQ65_17260</name>
</gene>